<keyword evidence="6" id="KW-0804">Transcription</keyword>
<comment type="cofactor">
    <cofactor evidence="7">
        <name>Zn(2+)</name>
        <dbReference type="ChEBI" id="CHEBI:29105"/>
    </cofactor>
    <text evidence="7">Binds 1 zinc ion per subunit.</text>
</comment>
<dbReference type="eggNOG" id="COG0735">
    <property type="taxonomic scope" value="Bacteria"/>
</dbReference>
<dbReference type="PANTHER" id="PTHR33202:SF8">
    <property type="entry name" value="PEROXIDE-RESPONSIVE REPRESSOR PERR"/>
    <property type="match status" value="1"/>
</dbReference>
<dbReference type="GO" id="GO:0008270">
    <property type="term" value="F:zinc ion binding"/>
    <property type="evidence" value="ECO:0007669"/>
    <property type="project" value="TreeGrafter"/>
</dbReference>
<dbReference type="InterPro" id="IPR043135">
    <property type="entry name" value="Fur_C"/>
</dbReference>
<keyword evidence="5" id="KW-0238">DNA-binding</keyword>
<dbReference type="InterPro" id="IPR036390">
    <property type="entry name" value="WH_DNA-bd_sf"/>
</dbReference>
<evidence type="ECO:0000256" key="6">
    <source>
        <dbReference type="ARBA" id="ARBA00023163"/>
    </source>
</evidence>
<keyword evidence="9" id="KW-1185">Reference proteome</keyword>
<feature type="binding site" evidence="7">
    <location>
        <position position="131"/>
    </location>
    <ligand>
        <name>Zn(2+)</name>
        <dbReference type="ChEBI" id="CHEBI:29105"/>
    </ligand>
</feature>
<name>D3PDG0_DEFDS</name>
<sequence length="134" mass="15458">MFKEKAIEAMKRAGYKLTKPRMWIVEYLDGNKNHPSAVEIYDDLRRENKQFSFATIYNTLDTLVKSGAIKQITVDPSCSRFDPDTSDHGHFVCSVCKKVYDLENIEVNFDNDIIAEVEHIDLHIKGVCKNCKKQ</sequence>
<comment type="similarity">
    <text evidence="1">Belongs to the Fur family.</text>
</comment>
<dbReference type="GO" id="GO:0000976">
    <property type="term" value="F:transcription cis-regulatory region binding"/>
    <property type="evidence" value="ECO:0007669"/>
    <property type="project" value="TreeGrafter"/>
</dbReference>
<dbReference type="GO" id="GO:0045892">
    <property type="term" value="P:negative regulation of DNA-templated transcription"/>
    <property type="evidence" value="ECO:0007669"/>
    <property type="project" value="TreeGrafter"/>
</dbReference>
<reference evidence="8 9" key="1">
    <citation type="journal article" date="2010" name="DNA Res.">
        <title>Bacterial lifestyle in a deep-sea hydrothermal vent chimney revealed by the genome sequence of the thermophilic bacterium Deferribacter desulfuricans SSM1.</title>
        <authorList>
            <person name="Takaki Y."/>
            <person name="Shimamura S."/>
            <person name="Nakagawa S."/>
            <person name="Fukuhara Y."/>
            <person name="Horikawa H."/>
            <person name="Ankai A."/>
            <person name="Harada T."/>
            <person name="Hosoyama A."/>
            <person name="Oguchi A."/>
            <person name="Fukui S."/>
            <person name="Fujita N."/>
            <person name="Takami H."/>
            <person name="Takai K."/>
        </authorList>
    </citation>
    <scope>NUCLEOTIDE SEQUENCE [LARGE SCALE GENOMIC DNA]</scope>
    <source>
        <strain evidence="9">DSM 14783 / JCM 11476 / NBRC 101012 / SSM1</strain>
    </source>
</reference>
<feature type="binding site" evidence="7">
    <location>
        <position position="96"/>
    </location>
    <ligand>
        <name>Zn(2+)</name>
        <dbReference type="ChEBI" id="CHEBI:29105"/>
    </ligand>
</feature>
<proteinExistence type="inferred from homology"/>
<dbReference type="Pfam" id="PF01475">
    <property type="entry name" value="FUR"/>
    <property type="match status" value="1"/>
</dbReference>
<keyword evidence="4" id="KW-0805">Transcription regulation</keyword>
<evidence type="ECO:0000256" key="1">
    <source>
        <dbReference type="ARBA" id="ARBA00007957"/>
    </source>
</evidence>
<dbReference type="SUPFAM" id="SSF46785">
    <property type="entry name" value="Winged helix' DNA-binding domain"/>
    <property type="match status" value="1"/>
</dbReference>
<dbReference type="GO" id="GO:1900376">
    <property type="term" value="P:regulation of secondary metabolite biosynthetic process"/>
    <property type="evidence" value="ECO:0007669"/>
    <property type="project" value="TreeGrafter"/>
</dbReference>
<dbReference type="Gene3D" id="3.30.1490.190">
    <property type="match status" value="1"/>
</dbReference>
<evidence type="ECO:0000256" key="7">
    <source>
        <dbReference type="PIRSR" id="PIRSR602481-1"/>
    </source>
</evidence>
<dbReference type="HOGENOM" id="CLU_096072_4_2_0"/>
<evidence type="ECO:0000256" key="4">
    <source>
        <dbReference type="ARBA" id="ARBA00023015"/>
    </source>
</evidence>
<dbReference type="PANTHER" id="PTHR33202">
    <property type="entry name" value="ZINC UPTAKE REGULATION PROTEIN"/>
    <property type="match status" value="1"/>
</dbReference>
<accession>D3PDG0</accession>
<gene>
    <name evidence="8" type="ordered locus">DEFDS_1164</name>
</gene>
<keyword evidence="3 7" id="KW-0862">Zinc</keyword>
<dbReference type="EMBL" id="AP011529">
    <property type="protein sequence ID" value="BAI80633.1"/>
    <property type="molecule type" value="Genomic_DNA"/>
</dbReference>
<dbReference type="InterPro" id="IPR002481">
    <property type="entry name" value="FUR"/>
</dbReference>
<organism evidence="8 9">
    <name type="scientific">Deferribacter desulfuricans (strain DSM 14783 / JCM 11476 / NBRC 101012 / SSM1)</name>
    <dbReference type="NCBI Taxonomy" id="639282"/>
    <lineage>
        <taxon>Bacteria</taxon>
        <taxon>Pseudomonadati</taxon>
        <taxon>Deferribacterota</taxon>
        <taxon>Deferribacteres</taxon>
        <taxon>Deferribacterales</taxon>
        <taxon>Deferribacteraceae</taxon>
        <taxon>Deferribacter</taxon>
    </lineage>
</organism>
<keyword evidence="2" id="KW-0678">Repressor</keyword>
<dbReference type="CDD" id="cd07153">
    <property type="entry name" value="Fur_like"/>
    <property type="match status" value="1"/>
</dbReference>
<dbReference type="STRING" id="639282.DEFDS_1164"/>
<protein>
    <submittedName>
        <fullName evidence="8">Ferric uptake regulator, Fur family</fullName>
    </submittedName>
</protein>
<evidence type="ECO:0000256" key="2">
    <source>
        <dbReference type="ARBA" id="ARBA00022491"/>
    </source>
</evidence>
<evidence type="ECO:0000313" key="8">
    <source>
        <dbReference type="EMBL" id="BAI80633.1"/>
    </source>
</evidence>
<keyword evidence="7" id="KW-0479">Metal-binding</keyword>
<evidence type="ECO:0000313" key="9">
    <source>
        <dbReference type="Proteomes" id="UP000001520"/>
    </source>
</evidence>
<dbReference type="OrthoDB" id="8659436at2"/>
<dbReference type="AlphaFoldDB" id="D3PDG0"/>
<feature type="binding site" evidence="7">
    <location>
        <position position="128"/>
    </location>
    <ligand>
        <name>Zn(2+)</name>
        <dbReference type="ChEBI" id="CHEBI:29105"/>
    </ligand>
</feature>
<dbReference type="Gene3D" id="1.10.10.10">
    <property type="entry name" value="Winged helix-like DNA-binding domain superfamily/Winged helix DNA-binding domain"/>
    <property type="match status" value="1"/>
</dbReference>
<evidence type="ECO:0000256" key="5">
    <source>
        <dbReference type="ARBA" id="ARBA00023125"/>
    </source>
</evidence>
<evidence type="ECO:0000256" key="3">
    <source>
        <dbReference type="ARBA" id="ARBA00022833"/>
    </source>
</evidence>
<dbReference type="GO" id="GO:0003700">
    <property type="term" value="F:DNA-binding transcription factor activity"/>
    <property type="evidence" value="ECO:0007669"/>
    <property type="project" value="InterPro"/>
</dbReference>
<dbReference type="KEGG" id="ddf:DEFDS_1164"/>
<dbReference type="InterPro" id="IPR036388">
    <property type="entry name" value="WH-like_DNA-bd_sf"/>
</dbReference>
<dbReference type="Proteomes" id="UP000001520">
    <property type="component" value="Chromosome"/>
</dbReference>
<dbReference type="RefSeq" id="WP_013007880.1">
    <property type="nucleotide sequence ID" value="NC_013939.1"/>
</dbReference>
<feature type="binding site" evidence="7">
    <location>
        <position position="93"/>
    </location>
    <ligand>
        <name>Zn(2+)</name>
        <dbReference type="ChEBI" id="CHEBI:29105"/>
    </ligand>
</feature>